<evidence type="ECO:0000259" key="11">
    <source>
        <dbReference type="PROSITE" id="PS51779"/>
    </source>
</evidence>
<keyword evidence="10" id="KW-0732">Signal</keyword>
<feature type="compositionally biased region" description="Pro residues" evidence="9">
    <location>
        <begin position="52"/>
        <end position="70"/>
    </location>
</feature>
<gene>
    <name evidence="12" type="ORF">WA1_37490</name>
</gene>
<evidence type="ECO:0000256" key="5">
    <source>
        <dbReference type="ARBA" id="ARBA00022692"/>
    </source>
</evidence>
<dbReference type="InterPro" id="IPR051544">
    <property type="entry name" value="TPS_OM_transporter"/>
</dbReference>
<feature type="domain" description="POTRA" evidence="11">
    <location>
        <begin position="93"/>
        <end position="168"/>
    </location>
</feature>
<dbReference type="PANTHER" id="PTHR34597">
    <property type="entry name" value="SLR1661 PROTEIN"/>
    <property type="match status" value="1"/>
</dbReference>
<dbReference type="Proteomes" id="UP000076925">
    <property type="component" value="Unassembled WGS sequence"/>
</dbReference>
<keyword evidence="8" id="KW-0998">Cell outer membrane</keyword>
<dbReference type="GO" id="GO:0098046">
    <property type="term" value="C:type V protein secretion system complex"/>
    <property type="evidence" value="ECO:0007669"/>
    <property type="project" value="TreeGrafter"/>
</dbReference>
<dbReference type="PANTHER" id="PTHR34597:SF3">
    <property type="entry name" value="OUTER MEMBRANE TRANSPORTER CDIB"/>
    <property type="match status" value="1"/>
</dbReference>
<keyword evidence="6" id="KW-0653">Protein transport</keyword>
<dbReference type="GO" id="GO:0008320">
    <property type="term" value="F:protein transmembrane transporter activity"/>
    <property type="evidence" value="ECO:0007669"/>
    <property type="project" value="TreeGrafter"/>
</dbReference>
<proteinExistence type="inferred from homology"/>
<dbReference type="PROSITE" id="PS51779">
    <property type="entry name" value="POTRA"/>
    <property type="match status" value="1"/>
</dbReference>
<dbReference type="Gene3D" id="2.40.160.50">
    <property type="entry name" value="membrane protein fhac: a member of the omp85/tpsb transporter family"/>
    <property type="match status" value="1"/>
</dbReference>
<organism evidence="12 13">
    <name type="scientific">Scytonema hofmannii PCC 7110</name>
    <dbReference type="NCBI Taxonomy" id="128403"/>
    <lineage>
        <taxon>Bacteria</taxon>
        <taxon>Bacillati</taxon>
        <taxon>Cyanobacteriota</taxon>
        <taxon>Cyanophyceae</taxon>
        <taxon>Nostocales</taxon>
        <taxon>Scytonemataceae</taxon>
        <taxon>Scytonema</taxon>
    </lineage>
</organism>
<dbReference type="Gene3D" id="3.10.20.310">
    <property type="entry name" value="membrane protein fhac"/>
    <property type="match status" value="1"/>
</dbReference>
<reference evidence="12 13" key="1">
    <citation type="journal article" date="2013" name="Genome Biol. Evol.">
        <title>Genomes of Stigonematalean cyanobacteria (subsection V) and the evolution of oxygenic photosynthesis from prokaryotes to plastids.</title>
        <authorList>
            <person name="Dagan T."/>
            <person name="Roettger M."/>
            <person name="Stucken K."/>
            <person name="Landan G."/>
            <person name="Koch R."/>
            <person name="Major P."/>
            <person name="Gould S.B."/>
            <person name="Goremykin V.V."/>
            <person name="Rippka R."/>
            <person name="Tandeau de Marsac N."/>
            <person name="Gugger M."/>
            <person name="Lockhart P.J."/>
            <person name="Allen J.F."/>
            <person name="Brune I."/>
            <person name="Maus I."/>
            <person name="Puhler A."/>
            <person name="Martin W.F."/>
        </authorList>
    </citation>
    <scope>NUCLEOTIDE SEQUENCE [LARGE SCALE GENOMIC DNA]</scope>
    <source>
        <strain evidence="12 13">PCC 7110</strain>
    </source>
</reference>
<dbReference type="OrthoDB" id="596066at2"/>
<evidence type="ECO:0000256" key="3">
    <source>
        <dbReference type="ARBA" id="ARBA00022448"/>
    </source>
</evidence>
<comment type="similarity">
    <text evidence="2">Belongs to the TPS (TC 1.B.20) family.</text>
</comment>
<evidence type="ECO:0000256" key="10">
    <source>
        <dbReference type="SAM" id="SignalP"/>
    </source>
</evidence>
<feature type="chain" id="PRO_5007300503" evidence="10">
    <location>
        <begin position="34"/>
        <end position="594"/>
    </location>
</feature>
<sequence length="594" mass="65935">MVNNVFLSPHLALLFIRLLPLLLIFHNTPSAWAQSTNPTIPIPLEQTQPINPVTPIPPEQPQPTPLPPQEEPLQIPPIAPPSPDEIQNVPRMVTVEKFEFVGNTVFRQEELNQVTADFIGEPITFDQLLQAANKVTELYIKKGYITSGAYIPSQEIQSGTVKIQILEGSLEDIKVNIAKGRLNPNYVRSRIALATSKPLNVNRLQEALQLLQLNPLIESLDAELTAGTKPGTNSLEVTIQGAKTFSTEFRLDNNRNPAVGSLERGIEISEANLLGLGDRLSFAYSNTDGSNRFEGNYTLPINPRNGTLRFDYRISDNNIVEPPFKDADIEVDSREFELTFRQPIIQTATPQRSQEFALSFSAARRESSSSISGVDIPLFPGADDEGKTRISELNFAQEWLQRSRRDVLAARSEFSVGIGAFDATVNTNEPDSQFFLWRGQMLYLRRLGEANGKPGVSSNLLVRFNVQLAGDSLLSREQFSLGGQATVRGYRQDALLTDNGIFGSVEARLPILRVPEVEGTLQLTPFIDFGTGWNTNGGTPDPNTLLGVGFGLLWEMGDNFAARVDWGIPLIDINSKDRTLQENGVYFRLEYRPF</sequence>
<keyword evidence="5" id="KW-0812">Transmembrane</keyword>
<dbReference type="InterPro" id="IPR005565">
    <property type="entry name" value="Hemolysn_activator_HlyB_C"/>
</dbReference>
<keyword evidence="4" id="KW-1134">Transmembrane beta strand</keyword>
<dbReference type="RefSeq" id="WP_017749317.1">
    <property type="nucleotide sequence ID" value="NZ_KQ976354.1"/>
</dbReference>
<dbReference type="Pfam" id="PF08479">
    <property type="entry name" value="POTRA_2"/>
    <property type="match status" value="1"/>
</dbReference>
<dbReference type="InterPro" id="IPR034746">
    <property type="entry name" value="POTRA"/>
</dbReference>
<dbReference type="GO" id="GO:0009279">
    <property type="term" value="C:cell outer membrane"/>
    <property type="evidence" value="ECO:0007669"/>
    <property type="project" value="UniProtKB-SubCell"/>
</dbReference>
<evidence type="ECO:0000256" key="7">
    <source>
        <dbReference type="ARBA" id="ARBA00023136"/>
    </source>
</evidence>
<keyword evidence="3" id="KW-0813">Transport</keyword>
<accession>A0A139X099</accession>
<dbReference type="EMBL" id="ANNX02000042">
    <property type="protein sequence ID" value="KYC38052.1"/>
    <property type="molecule type" value="Genomic_DNA"/>
</dbReference>
<keyword evidence="7" id="KW-0472">Membrane</keyword>
<evidence type="ECO:0000256" key="9">
    <source>
        <dbReference type="SAM" id="MobiDB-lite"/>
    </source>
</evidence>
<dbReference type="InterPro" id="IPR013686">
    <property type="entry name" value="Polypept-transport_assoc_ShlB"/>
</dbReference>
<feature type="region of interest" description="Disordered" evidence="9">
    <location>
        <begin position="37"/>
        <end position="70"/>
    </location>
</feature>
<evidence type="ECO:0000256" key="1">
    <source>
        <dbReference type="ARBA" id="ARBA00004442"/>
    </source>
</evidence>
<comment type="caution">
    <text evidence="12">The sequence shown here is derived from an EMBL/GenBank/DDBJ whole genome shotgun (WGS) entry which is preliminary data.</text>
</comment>
<dbReference type="GO" id="GO:0046819">
    <property type="term" value="P:protein secretion by the type V secretion system"/>
    <property type="evidence" value="ECO:0007669"/>
    <property type="project" value="TreeGrafter"/>
</dbReference>
<evidence type="ECO:0000256" key="2">
    <source>
        <dbReference type="ARBA" id="ARBA00009055"/>
    </source>
</evidence>
<dbReference type="Pfam" id="PF03865">
    <property type="entry name" value="ShlB"/>
    <property type="match status" value="1"/>
</dbReference>
<name>A0A139X099_9CYAN</name>
<evidence type="ECO:0000313" key="12">
    <source>
        <dbReference type="EMBL" id="KYC38052.1"/>
    </source>
</evidence>
<protein>
    <submittedName>
        <fullName evidence="12">Hemolysin activation/secretion protein</fullName>
    </submittedName>
</protein>
<feature type="signal peptide" evidence="10">
    <location>
        <begin position="1"/>
        <end position="33"/>
    </location>
</feature>
<keyword evidence="13" id="KW-1185">Reference proteome</keyword>
<evidence type="ECO:0000313" key="13">
    <source>
        <dbReference type="Proteomes" id="UP000076925"/>
    </source>
</evidence>
<evidence type="ECO:0000256" key="6">
    <source>
        <dbReference type="ARBA" id="ARBA00022927"/>
    </source>
</evidence>
<dbReference type="STRING" id="128403.WA1_37490"/>
<comment type="subcellular location">
    <subcellularLocation>
        <location evidence="1">Cell outer membrane</location>
    </subcellularLocation>
</comment>
<dbReference type="AlphaFoldDB" id="A0A139X099"/>
<evidence type="ECO:0000256" key="8">
    <source>
        <dbReference type="ARBA" id="ARBA00023237"/>
    </source>
</evidence>
<evidence type="ECO:0000256" key="4">
    <source>
        <dbReference type="ARBA" id="ARBA00022452"/>
    </source>
</evidence>